<dbReference type="RefSeq" id="XP_007690294.1">
    <property type="nucleotide sequence ID" value="XM_007692104.1"/>
</dbReference>
<evidence type="ECO:0000313" key="3">
    <source>
        <dbReference type="Proteomes" id="UP000054032"/>
    </source>
</evidence>
<organism evidence="2 3">
    <name type="scientific">Bipolaris oryzae ATCC 44560</name>
    <dbReference type="NCBI Taxonomy" id="930090"/>
    <lineage>
        <taxon>Eukaryota</taxon>
        <taxon>Fungi</taxon>
        <taxon>Dikarya</taxon>
        <taxon>Ascomycota</taxon>
        <taxon>Pezizomycotina</taxon>
        <taxon>Dothideomycetes</taxon>
        <taxon>Pleosporomycetidae</taxon>
        <taxon>Pleosporales</taxon>
        <taxon>Pleosporineae</taxon>
        <taxon>Pleosporaceae</taxon>
        <taxon>Bipolaris</taxon>
    </lineage>
</organism>
<protein>
    <submittedName>
        <fullName evidence="2">Uncharacterized protein</fullName>
    </submittedName>
</protein>
<gene>
    <name evidence="2" type="ORF">COCMIDRAFT_28332</name>
</gene>
<dbReference type="AlphaFoldDB" id="W6YUT2"/>
<dbReference type="GeneID" id="19121288"/>
<dbReference type="HOGENOM" id="CLU_1337304_0_0_1"/>
<dbReference type="KEGG" id="bor:COCMIDRAFT_28332"/>
<name>W6YUT2_COCMI</name>
<sequence>MREKYVAKRVVERVNNSAKRRWGYVFRESERLSQRKRGERGGESGANSSPFPSPFAITACRNGVRRGMRNNVSASKRTEDGRWWWYTYKEGIRGNKLGTYLFVSISLSFALHAKFSIMRDYAAAGGLNSCIAELSKKDSDGGSDSFFPSHALRVLATYQHGGSTARGREGRTYGPCTPVNSSSLLLPSLSSSAETFSREAPCQQS</sequence>
<dbReference type="EMBL" id="KI964037">
    <property type="protein sequence ID" value="EUC43187.1"/>
    <property type="molecule type" value="Genomic_DNA"/>
</dbReference>
<dbReference type="Proteomes" id="UP000054032">
    <property type="component" value="Unassembled WGS sequence"/>
</dbReference>
<accession>W6YUT2</accession>
<keyword evidence="3" id="KW-1185">Reference proteome</keyword>
<reference evidence="2 3" key="1">
    <citation type="journal article" date="2013" name="PLoS Genet.">
        <title>Comparative genome structure, secondary metabolite, and effector coding capacity across Cochliobolus pathogens.</title>
        <authorList>
            <person name="Condon B.J."/>
            <person name="Leng Y."/>
            <person name="Wu D."/>
            <person name="Bushley K.E."/>
            <person name="Ohm R.A."/>
            <person name="Otillar R."/>
            <person name="Martin J."/>
            <person name="Schackwitz W."/>
            <person name="Grimwood J."/>
            <person name="MohdZainudin N."/>
            <person name="Xue C."/>
            <person name="Wang R."/>
            <person name="Manning V.A."/>
            <person name="Dhillon B."/>
            <person name="Tu Z.J."/>
            <person name="Steffenson B.J."/>
            <person name="Salamov A."/>
            <person name="Sun H."/>
            <person name="Lowry S."/>
            <person name="LaButti K."/>
            <person name="Han J."/>
            <person name="Copeland A."/>
            <person name="Lindquist E."/>
            <person name="Barry K."/>
            <person name="Schmutz J."/>
            <person name="Baker S.E."/>
            <person name="Ciuffetti L.M."/>
            <person name="Grigoriev I.V."/>
            <person name="Zhong S."/>
            <person name="Turgeon B.G."/>
        </authorList>
    </citation>
    <scope>NUCLEOTIDE SEQUENCE [LARGE SCALE GENOMIC DNA]</scope>
    <source>
        <strain evidence="2 3">ATCC 44560</strain>
    </source>
</reference>
<evidence type="ECO:0000313" key="2">
    <source>
        <dbReference type="EMBL" id="EUC43187.1"/>
    </source>
</evidence>
<feature type="region of interest" description="Disordered" evidence="1">
    <location>
        <begin position="31"/>
        <end position="54"/>
    </location>
</feature>
<proteinExistence type="predicted"/>
<evidence type="ECO:0000256" key="1">
    <source>
        <dbReference type="SAM" id="MobiDB-lite"/>
    </source>
</evidence>